<comment type="caution">
    <text evidence="1">The sequence shown here is derived from an EMBL/GenBank/DDBJ whole genome shotgun (WGS) entry which is preliminary data.</text>
</comment>
<sequence>MRGHPLPRTVGAFQLPALDRERDMTGPHLLRFKGHPVPYIAAWSSETVPLPQVYAAPDGLGLVGHARDTDGVLWKPFGLRLGMGRPEYGTVHGPRQRRCMRRLLCQVCGQPADRDEQGVLWLLEDDRDEDWWPEDQVTTHPPVCRPCAGLAARMCPHLQGKVVAVRVGRPIVDAVWGQLYFPERSMPIPGKRDVVRMSDPAVRWMLGGQLAASLLDARVVDLPELRAGVPA</sequence>
<evidence type="ECO:0000313" key="2">
    <source>
        <dbReference type="Proteomes" id="UP000641386"/>
    </source>
</evidence>
<reference evidence="1" key="2">
    <citation type="submission" date="2020-09" db="EMBL/GenBank/DDBJ databases">
        <authorList>
            <person name="Sun Q."/>
            <person name="Ohkuma M."/>
        </authorList>
    </citation>
    <scope>NUCLEOTIDE SEQUENCE</scope>
    <source>
        <strain evidence="1">JCM 3302</strain>
    </source>
</reference>
<evidence type="ECO:0000313" key="1">
    <source>
        <dbReference type="EMBL" id="GHE80241.1"/>
    </source>
</evidence>
<dbReference type="Proteomes" id="UP000641386">
    <property type="component" value="Unassembled WGS sequence"/>
</dbReference>
<keyword evidence="2" id="KW-1185">Reference proteome</keyword>
<dbReference type="RefSeq" id="WP_229903602.1">
    <property type="nucleotide sequence ID" value="NZ_BNBC01000017.1"/>
</dbReference>
<proteinExistence type="predicted"/>
<dbReference type="AlphaFoldDB" id="A0A919DTY9"/>
<organism evidence="1 2">
    <name type="scientific">Streptomyces spiralis</name>
    <dbReference type="NCBI Taxonomy" id="66376"/>
    <lineage>
        <taxon>Bacteria</taxon>
        <taxon>Bacillati</taxon>
        <taxon>Actinomycetota</taxon>
        <taxon>Actinomycetes</taxon>
        <taxon>Kitasatosporales</taxon>
        <taxon>Streptomycetaceae</taxon>
        <taxon>Streptomyces</taxon>
    </lineage>
</organism>
<accession>A0A919DTY9</accession>
<protein>
    <submittedName>
        <fullName evidence="1">Uncharacterized protein</fullName>
    </submittedName>
</protein>
<gene>
    <name evidence="1" type="ORF">GCM10014715_39540</name>
</gene>
<reference evidence="1" key="1">
    <citation type="journal article" date="2014" name="Int. J. Syst. Evol. Microbiol.">
        <title>Complete genome sequence of Corynebacterium casei LMG S-19264T (=DSM 44701T), isolated from a smear-ripened cheese.</title>
        <authorList>
            <consortium name="US DOE Joint Genome Institute (JGI-PGF)"/>
            <person name="Walter F."/>
            <person name="Albersmeier A."/>
            <person name="Kalinowski J."/>
            <person name="Ruckert C."/>
        </authorList>
    </citation>
    <scope>NUCLEOTIDE SEQUENCE</scope>
    <source>
        <strain evidence="1">JCM 3302</strain>
    </source>
</reference>
<dbReference type="EMBL" id="BNBC01000017">
    <property type="protein sequence ID" value="GHE80241.1"/>
    <property type="molecule type" value="Genomic_DNA"/>
</dbReference>
<name>A0A919DTY9_9ACTN</name>